<dbReference type="GO" id="GO:0003676">
    <property type="term" value="F:nucleic acid binding"/>
    <property type="evidence" value="ECO:0007669"/>
    <property type="project" value="InterPro"/>
</dbReference>
<keyword evidence="3" id="KW-1185">Reference proteome</keyword>
<accession>A0AA89C715</accession>
<evidence type="ECO:0000313" key="3">
    <source>
        <dbReference type="Proteomes" id="UP001186944"/>
    </source>
</evidence>
<feature type="compositionally biased region" description="Basic residues" evidence="1">
    <location>
        <begin position="154"/>
        <end position="169"/>
    </location>
</feature>
<sequence>MESFSSEEQPVSLRDILDVVKSQGESIKNLNSRISNDLSELRDEVRGSTQAVKKLKTDSQYTWKLQGNKIQFTLNSEILEDLGQVRWAIENSKLEYANDLVKSAEEKLNKRNKLIRIADSSEAGWETAKQYESNPVASDSEDETKINKAESRAIRKRKERAKSSKKGKVVGRGDATDHAPSFVPPSQYPFRGPQQMSWIAGQPVFQSAGGYGQYTNPQSKPRGSCFSCGSFTHWRNQCPFNSTRATATKSKAD</sequence>
<dbReference type="GO" id="GO:0008270">
    <property type="term" value="F:zinc ion binding"/>
    <property type="evidence" value="ECO:0007669"/>
    <property type="project" value="InterPro"/>
</dbReference>
<organism evidence="2 3">
    <name type="scientific">Pinctada imbricata</name>
    <name type="common">Atlantic pearl-oyster</name>
    <name type="synonym">Pinctada martensii</name>
    <dbReference type="NCBI Taxonomy" id="66713"/>
    <lineage>
        <taxon>Eukaryota</taxon>
        <taxon>Metazoa</taxon>
        <taxon>Spiralia</taxon>
        <taxon>Lophotrochozoa</taxon>
        <taxon>Mollusca</taxon>
        <taxon>Bivalvia</taxon>
        <taxon>Autobranchia</taxon>
        <taxon>Pteriomorphia</taxon>
        <taxon>Pterioida</taxon>
        <taxon>Pterioidea</taxon>
        <taxon>Pteriidae</taxon>
        <taxon>Pinctada</taxon>
    </lineage>
</organism>
<comment type="caution">
    <text evidence="2">The sequence shown here is derived from an EMBL/GenBank/DDBJ whole genome shotgun (WGS) entry which is preliminary data.</text>
</comment>
<feature type="region of interest" description="Disordered" evidence="1">
    <location>
        <begin position="126"/>
        <end position="187"/>
    </location>
</feature>
<reference evidence="2" key="1">
    <citation type="submission" date="2019-08" db="EMBL/GenBank/DDBJ databases">
        <title>The improved chromosome-level genome for the pearl oyster Pinctada fucata martensii using PacBio sequencing and Hi-C.</title>
        <authorList>
            <person name="Zheng Z."/>
        </authorList>
    </citation>
    <scope>NUCLEOTIDE SEQUENCE</scope>
    <source>
        <strain evidence="2">ZZ-2019</strain>
        <tissue evidence="2">Adductor muscle</tissue>
    </source>
</reference>
<feature type="compositionally biased region" description="Basic and acidic residues" evidence="1">
    <location>
        <begin position="143"/>
        <end position="153"/>
    </location>
</feature>
<name>A0AA89C715_PINIB</name>
<evidence type="ECO:0000256" key="1">
    <source>
        <dbReference type="SAM" id="MobiDB-lite"/>
    </source>
</evidence>
<protein>
    <recommendedName>
        <fullName evidence="4">CCHC-type domain-containing protein</fullName>
    </recommendedName>
</protein>
<evidence type="ECO:0008006" key="4">
    <source>
        <dbReference type="Google" id="ProtNLM"/>
    </source>
</evidence>
<gene>
    <name evidence="2" type="ORF">FSP39_010063</name>
</gene>
<dbReference type="AlphaFoldDB" id="A0AA89C715"/>
<evidence type="ECO:0000313" key="2">
    <source>
        <dbReference type="EMBL" id="KAK3097485.1"/>
    </source>
</evidence>
<dbReference type="EMBL" id="VSWD01000007">
    <property type="protein sequence ID" value="KAK3097485.1"/>
    <property type="molecule type" value="Genomic_DNA"/>
</dbReference>
<dbReference type="Proteomes" id="UP001186944">
    <property type="component" value="Unassembled WGS sequence"/>
</dbReference>
<proteinExistence type="predicted"/>
<dbReference type="InterPro" id="IPR036875">
    <property type="entry name" value="Znf_CCHC_sf"/>
</dbReference>
<dbReference type="SUPFAM" id="SSF57756">
    <property type="entry name" value="Retrovirus zinc finger-like domains"/>
    <property type="match status" value="1"/>
</dbReference>